<evidence type="ECO:0000313" key="7">
    <source>
        <dbReference type="Proteomes" id="UP000621266"/>
    </source>
</evidence>
<dbReference type="EMBL" id="WHPN01000077">
    <property type="protein sequence ID" value="KAF4410414.1"/>
    <property type="molecule type" value="Genomic_DNA"/>
</dbReference>
<feature type="region of interest" description="Disordered" evidence="3">
    <location>
        <begin position="59"/>
        <end position="111"/>
    </location>
</feature>
<evidence type="ECO:0000313" key="6">
    <source>
        <dbReference type="EMBL" id="KAF4410414.1"/>
    </source>
</evidence>
<keyword evidence="4" id="KW-0812">Transmembrane</keyword>
<feature type="domain" description="Putative zinc-finger" evidence="5">
    <location>
        <begin position="16"/>
        <end position="41"/>
    </location>
</feature>
<organism evidence="6 7">
    <name type="scientific">Streptomyces lycii</name>
    <dbReference type="NCBI Taxonomy" id="2654337"/>
    <lineage>
        <taxon>Bacteria</taxon>
        <taxon>Bacillati</taxon>
        <taxon>Actinomycetota</taxon>
        <taxon>Actinomycetes</taxon>
        <taxon>Kitasatosporales</taxon>
        <taxon>Streptomycetaceae</taxon>
        <taxon>Streptomyces</taxon>
    </lineage>
</organism>
<feature type="compositionally biased region" description="Gly residues" evidence="3">
    <location>
        <begin position="89"/>
        <end position="106"/>
    </location>
</feature>
<accession>A0ABQ7FPU7</accession>
<proteinExistence type="predicted"/>
<evidence type="ECO:0000259" key="5">
    <source>
        <dbReference type="Pfam" id="PF13490"/>
    </source>
</evidence>
<keyword evidence="7" id="KW-1185">Reference proteome</keyword>
<evidence type="ECO:0000256" key="2">
    <source>
        <dbReference type="ARBA" id="ARBA00023163"/>
    </source>
</evidence>
<dbReference type="RefSeq" id="WP_098749924.1">
    <property type="nucleotide sequence ID" value="NZ_WHPN01000077.1"/>
</dbReference>
<sequence>MTGSDRTSHAEQHLGDRLAALVDGELGHDTRERVLAHLATCCKCKAEADAQRRLKSVFAESAPPPPSEGLLARLQGLPGGDGRRDDPFGGPGGPDSFGGFGGGLPGGRNSVSYLPGGRDHRARAVTDVVGAVRQSGFRIHDTGRFPGAAAVQRGNAQRGRRFAFAAAGAVSLAALALGGALPLEAAVETASKRSEGAGPATTPIRATPAGNTEVFAGPAGEDTARSGGARSTGGRSAPVPTATTHPQPISLMLPAGAVISPLIAWPAAGRGGASADMFLSEKPASPAPTVHAAPSAPREAAGNRAAPLVGASGVPVSPPLGGR</sequence>
<dbReference type="InterPro" id="IPR027383">
    <property type="entry name" value="Znf_put"/>
</dbReference>
<dbReference type="InterPro" id="IPR041916">
    <property type="entry name" value="Anti_sigma_zinc_sf"/>
</dbReference>
<evidence type="ECO:0000256" key="1">
    <source>
        <dbReference type="ARBA" id="ARBA00023015"/>
    </source>
</evidence>
<feature type="region of interest" description="Disordered" evidence="3">
    <location>
        <begin position="282"/>
        <end position="323"/>
    </location>
</feature>
<protein>
    <submittedName>
        <fullName evidence="6">Zf-HC2 domain-containing protein</fullName>
    </submittedName>
</protein>
<dbReference type="Gene3D" id="1.10.10.1320">
    <property type="entry name" value="Anti-sigma factor, zinc-finger domain"/>
    <property type="match status" value="1"/>
</dbReference>
<keyword evidence="4" id="KW-0472">Membrane</keyword>
<feature type="transmembrane region" description="Helical" evidence="4">
    <location>
        <begin position="162"/>
        <end position="183"/>
    </location>
</feature>
<feature type="compositionally biased region" description="Low complexity" evidence="3">
    <location>
        <begin position="225"/>
        <end position="237"/>
    </location>
</feature>
<reference evidence="6 7" key="1">
    <citation type="submission" date="2019-10" db="EMBL/GenBank/DDBJ databases">
        <title>Streptomyces tenebrisbrunneis sp.nov., an endogenous actinomycete isolated from of Lycium ruthenicum.</title>
        <authorList>
            <person name="Ma L."/>
        </authorList>
    </citation>
    <scope>NUCLEOTIDE SEQUENCE [LARGE SCALE GENOMIC DNA]</scope>
    <source>
        <strain evidence="6 7">TRM 66187</strain>
    </source>
</reference>
<name>A0ABQ7FPU7_9ACTN</name>
<evidence type="ECO:0000256" key="3">
    <source>
        <dbReference type="SAM" id="MobiDB-lite"/>
    </source>
</evidence>
<keyword evidence="4" id="KW-1133">Transmembrane helix</keyword>
<comment type="caution">
    <text evidence="6">The sequence shown here is derived from an EMBL/GenBank/DDBJ whole genome shotgun (WGS) entry which is preliminary data.</text>
</comment>
<keyword evidence="1" id="KW-0805">Transcription regulation</keyword>
<feature type="region of interest" description="Disordered" evidence="3">
    <location>
        <begin position="191"/>
        <end position="247"/>
    </location>
</feature>
<gene>
    <name evidence="6" type="ORF">GCU69_04070</name>
</gene>
<dbReference type="Pfam" id="PF13490">
    <property type="entry name" value="zf-HC2"/>
    <property type="match status" value="1"/>
</dbReference>
<keyword evidence="2" id="KW-0804">Transcription</keyword>
<evidence type="ECO:0000256" key="4">
    <source>
        <dbReference type="SAM" id="Phobius"/>
    </source>
</evidence>
<dbReference type="Proteomes" id="UP000621266">
    <property type="component" value="Unassembled WGS sequence"/>
</dbReference>